<dbReference type="AlphaFoldDB" id="A0A9P6AUA5"/>
<accession>A0A9P6AUA5</accession>
<organism evidence="2 3">
    <name type="scientific">Hydnum rufescens UP504</name>
    <dbReference type="NCBI Taxonomy" id="1448309"/>
    <lineage>
        <taxon>Eukaryota</taxon>
        <taxon>Fungi</taxon>
        <taxon>Dikarya</taxon>
        <taxon>Basidiomycota</taxon>
        <taxon>Agaricomycotina</taxon>
        <taxon>Agaricomycetes</taxon>
        <taxon>Cantharellales</taxon>
        <taxon>Hydnaceae</taxon>
        <taxon>Hydnum</taxon>
    </lineage>
</organism>
<protein>
    <submittedName>
        <fullName evidence="2">Uncharacterized protein</fullName>
    </submittedName>
</protein>
<keyword evidence="1" id="KW-0472">Membrane</keyword>
<gene>
    <name evidence="2" type="ORF">BS47DRAFT_1109378</name>
</gene>
<keyword evidence="1" id="KW-1133">Transmembrane helix</keyword>
<feature type="transmembrane region" description="Helical" evidence="1">
    <location>
        <begin position="26"/>
        <end position="48"/>
    </location>
</feature>
<keyword evidence="1" id="KW-0812">Transmembrane</keyword>
<proteinExistence type="predicted"/>
<comment type="caution">
    <text evidence="2">The sequence shown here is derived from an EMBL/GenBank/DDBJ whole genome shotgun (WGS) entry which is preliminary data.</text>
</comment>
<reference evidence="2" key="1">
    <citation type="journal article" date="2020" name="Nat. Commun.">
        <title>Large-scale genome sequencing of mycorrhizal fungi provides insights into the early evolution of symbiotic traits.</title>
        <authorList>
            <person name="Miyauchi S."/>
            <person name="Kiss E."/>
            <person name="Kuo A."/>
            <person name="Drula E."/>
            <person name="Kohler A."/>
            <person name="Sanchez-Garcia M."/>
            <person name="Morin E."/>
            <person name="Andreopoulos B."/>
            <person name="Barry K.W."/>
            <person name="Bonito G."/>
            <person name="Buee M."/>
            <person name="Carver A."/>
            <person name="Chen C."/>
            <person name="Cichocki N."/>
            <person name="Clum A."/>
            <person name="Culley D."/>
            <person name="Crous P.W."/>
            <person name="Fauchery L."/>
            <person name="Girlanda M."/>
            <person name="Hayes R.D."/>
            <person name="Keri Z."/>
            <person name="LaButti K."/>
            <person name="Lipzen A."/>
            <person name="Lombard V."/>
            <person name="Magnuson J."/>
            <person name="Maillard F."/>
            <person name="Murat C."/>
            <person name="Nolan M."/>
            <person name="Ohm R.A."/>
            <person name="Pangilinan J."/>
            <person name="Pereira M.F."/>
            <person name="Perotto S."/>
            <person name="Peter M."/>
            <person name="Pfister S."/>
            <person name="Riley R."/>
            <person name="Sitrit Y."/>
            <person name="Stielow J.B."/>
            <person name="Szollosi G."/>
            <person name="Zifcakova L."/>
            <person name="Stursova M."/>
            <person name="Spatafora J.W."/>
            <person name="Tedersoo L."/>
            <person name="Vaario L.M."/>
            <person name="Yamada A."/>
            <person name="Yan M."/>
            <person name="Wang P."/>
            <person name="Xu J."/>
            <person name="Bruns T."/>
            <person name="Baldrian P."/>
            <person name="Vilgalys R."/>
            <person name="Dunand C."/>
            <person name="Henrissat B."/>
            <person name="Grigoriev I.V."/>
            <person name="Hibbett D."/>
            <person name="Nagy L.G."/>
            <person name="Martin F.M."/>
        </authorList>
    </citation>
    <scope>NUCLEOTIDE SEQUENCE</scope>
    <source>
        <strain evidence="2">UP504</strain>
    </source>
</reference>
<dbReference type="Proteomes" id="UP000886523">
    <property type="component" value="Unassembled WGS sequence"/>
</dbReference>
<dbReference type="EMBL" id="MU128991">
    <property type="protein sequence ID" value="KAF9512083.1"/>
    <property type="molecule type" value="Genomic_DNA"/>
</dbReference>
<dbReference type="OrthoDB" id="3363151at2759"/>
<keyword evidence="3" id="KW-1185">Reference proteome</keyword>
<evidence type="ECO:0000313" key="2">
    <source>
        <dbReference type="EMBL" id="KAF9512083.1"/>
    </source>
</evidence>
<evidence type="ECO:0000256" key="1">
    <source>
        <dbReference type="SAM" id="Phobius"/>
    </source>
</evidence>
<sequence length="54" mass="6254">MSDLNPFSIYSPAHFLVWKIFSPENWFHSFISLDLGLISLLTHALVAYNRSDQN</sequence>
<name>A0A9P6AUA5_9AGAM</name>
<evidence type="ECO:0000313" key="3">
    <source>
        <dbReference type="Proteomes" id="UP000886523"/>
    </source>
</evidence>